<proteinExistence type="predicted"/>
<sequence>IPHKAEESTPTRTSLPWTSHRLLQKRGGKQPVTASDSDSTHANDRGGTKDTITKEAHAASAAAVGDGVCREEHFYYLI</sequence>
<name>A0AC60PZQ6_IXOPE</name>
<dbReference type="Proteomes" id="UP000805193">
    <property type="component" value="Unassembled WGS sequence"/>
</dbReference>
<comment type="caution">
    <text evidence="1">The sequence shown here is derived from an EMBL/GenBank/DDBJ whole genome shotgun (WGS) entry which is preliminary data.</text>
</comment>
<gene>
    <name evidence="1" type="ORF">HPB47_026175</name>
</gene>
<accession>A0AC60PZQ6</accession>
<feature type="non-terminal residue" evidence="1">
    <location>
        <position position="1"/>
    </location>
</feature>
<organism evidence="1 2">
    <name type="scientific">Ixodes persulcatus</name>
    <name type="common">Taiga tick</name>
    <dbReference type="NCBI Taxonomy" id="34615"/>
    <lineage>
        <taxon>Eukaryota</taxon>
        <taxon>Metazoa</taxon>
        <taxon>Ecdysozoa</taxon>
        <taxon>Arthropoda</taxon>
        <taxon>Chelicerata</taxon>
        <taxon>Arachnida</taxon>
        <taxon>Acari</taxon>
        <taxon>Parasitiformes</taxon>
        <taxon>Ixodida</taxon>
        <taxon>Ixodoidea</taxon>
        <taxon>Ixodidae</taxon>
        <taxon>Ixodinae</taxon>
        <taxon>Ixodes</taxon>
    </lineage>
</organism>
<evidence type="ECO:0000313" key="1">
    <source>
        <dbReference type="EMBL" id="KAG0426749.1"/>
    </source>
</evidence>
<dbReference type="EMBL" id="JABSTQ010009691">
    <property type="protein sequence ID" value="KAG0426749.1"/>
    <property type="molecule type" value="Genomic_DNA"/>
</dbReference>
<evidence type="ECO:0000313" key="2">
    <source>
        <dbReference type="Proteomes" id="UP000805193"/>
    </source>
</evidence>
<protein>
    <submittedName>
        <fullName evidence="1">Uncharacterized protein</fullName>
    </submittedName>
</protein>
<reference evidence="1 2" key="1">
    <citation type="journal article" date="2020" name="Cell">
        <title>Large-Scale Comparative Analyses of Tick Genomes Elucidate Their Genetic Diversity and Vector Capacities.</title>
        <authorList>
            <consortium name="Tick Genome and Microbiome Consortium (TIGMIC)"/>
            <person name="Jia N."/>
            <person name="Wang J."/>
            <person name="Shi W."/>
            <person name="Du L."/>
            <person name="Sun Y."/>
            <person name="Zhan W."/>
            <person name="Jiang J.F."/>
            <person name="Wang Q."/>
            <person name="Zhang B."/>
            <person name="Ji P."/>
            <person name="Bell-Sakyi L."/>
            <person name="Cui X.M."/>
            <person name="Yuan T.T."/>
            <person name="Jiang B.G."/>
            <person name="Yang W.F."/>
            <person name="Lam T.T."/>
            <person name="Chang Q.C."/>
            <person name="Ding S.J."/>
            <person name="Wang X.J."/>
            <person name="Zhu J.G."/>
            <person name="Ruan X.D."/>
            <person name="Zhao L."/>
            <person name="Wei J.T."/>
            <person name="Ye R.Z."/>
            <person name="Que T.C."/>
            <person name="Du C.H."/>
            <person name="Zhou Y.H."/>
            <person name="Cheng J.X."/>
            <person name="Dai P.F."/>
            <person name="Guo W.B."/>
            <person name="Han X.H."/>
            <person name="Huang E.J."/>
            <person name="Li L.F."/>
            <person name="Wei W."/>
            <person name="Gao Y.C."/>
            <person name="Liu J.Z."/>
            <person name="Shao H.Z."/>
            <person name="Wang X."/>
            <person name="Wang C.C."/>
            <person name="Yang T.C."/>
            <person name="Huo Q.B."/>
            <person name="Li W."/>
            <person name="Chen H.Y."/>
            <person name="Chen S.E."/>
            <person name="Zhou L.G."/>
            <person name="Ni X.B."/>
            <person name="Tian J.H."/>
            <person name="Sheng Y."/>
            <person name="Liu T."/>
            <person name="Pan Y.S."/>
            <person name="Xia L.Y."/>
            <person name="Li J."/>
            <person name="Zhao F."/>
            <person name="Cao W.C."/>
        </authorList>
    </citation>
    <scope>NUCLEOTIDE SEQUENCE [LARGE SCALE GENOMIC DNA]</scope>
    <source>
        <strain evidence="1">Iper-2018</strain>
    </source>
</reference>
<keyword evidence="2" id="KW-1185">Reference proteome</keyword>